<reference evidence="1 3" key="1">
    <citation type="journal article" date="2019" name="Sci. Rep.">
        <title>Orb-weaving spider Araneus ventricosus genome elucidates the spidroin gene catalogue.</title>
        <authorList>
            <person name="Kono N."/>
            <person name="Nakamura H."/>
            <person name="Ohtoshi R."/>
            <person name="Moran D.A.P."/>
            <person name="Shinohara A."/>
            <person name="Yoshida Y."/>
            <person name="Fujiwara M."/>
            <person name="Mori M."/>
            <person name="Tomita M."/>
            <person name="Arakawa K."/>
        </authorList>
    </citation>
    <scope>NUCLEOTIDE SEQUENCE [LARGE SCALE GENOMIC DNA]</scope>
</reference>
<organism evidence="1 3">
    <name type="scientific">Araneus ventricosus</name>
    <name type="common">Orbweaver spider</name>
    <name type="synonym">Epeira ventricosa</name>
    <dbReference type="NCBI Taxonomy" id="182803"/>
    <lineage>
        <taxon>Eukaryota</taxon>
        <taxon>Metazoa</taxon>
        <taxon>Ecdysozoa</taxon>
        <taxon>Arthropoda</taxon>
        <taxon>Chelicerata</taxon>
        <taxon>Arachnida</taxon>
        <taxon>Araneae</taxon>
        <taxon>Araneomorphae</taxon>
        <taxon>Entelegynae</taxon>
        <taxon>Araneoidea</taxon>
        <taxon>Araneidae</taxon>
        <taxon>Araneus</taxon>
    </lineage>
</organism>
<sequence>MSMSVFSAVLQRYSCGTISHYGNKILQKDVQVTNNISHWALPSSTAAPVDTAHNLSNSPNACMSEDFAILPAQIRSSNCRADGRMFSDDSEKSSDFLFLRYPPLVFTRGSAKIKRHPHRSVHKQTDLFSPPHKMQFCLSKRNSSPKLRDQ</sequence>
<evidence type="ECO:0000313" key="1">
    <source>
        <dbReference type="EMBL" id="GBO28413.1"/>
    </source>
</evidence>
<proteinExistence type="predicted"/>
<evidence type="ECO:0000313" key="2">
    <source>
        <dbReference type="EMBL" id="GBO28417.1"/>
    </source>
</evidence>
<keyword evidence="3" id="KW-1185">Reference proteome</keyword>
<accession>A0A4Y2VSP2</accession>
<protein>
    <submittedName>
        <fullName evidence="1">Uncharacterized protein</fullName>
    </submittedName>
</protein>
<evidence type="ECO:0000313" key="3">
    <source>
        <dbReference type="Proteomes" id="UP000499080"/>
    </source>
</evidence>
<comment type="caution">
    <text evidence="1">The sequence shown here is derived from an EMBL/GenBank/DDBJ whole genome shotgun (WGS) entry which is preliminary data.</text>
</comment>
<dbReference type="EMBL" id="BGPR01051464">
    <property type="protein sequence ID" value="GBO28417.1"/>
    <property type="molecule type" value="Genomic_DNA"/>
</dbReference>
<dbReference type="AlphaFoldDB" id="A0A4Y2VSP2"/>
<name>A0A4Y2VSP2_ARAVE</name>
<dbReference type="EMBL" id="BGPR01051462">
    <property type="protein sequence ID" value="GBO28413.1"/>
    <property type="molecule type" value="Genomic_DNA"/>
</dbReference>
<gene>
    <name evidence="1" type="ORF">AVEN_146738_1</name>
    <name evidence="2" type="ORF">AVEN_242356_1</name>
</gene>
<dbReference type="Proteomes" id="UP000499080">
    <property type="component" value="Unassembled WGS sequence"/>
</dbReference>